<feature type="active site" evidence="9">
    <location>
        <position position="132"/>
    </location>
</feature>
<dbReference type="RefSeq" id="WP_197009956.1">
    <property type="nucleotide sequence ID" value="NZ_BAABES010000007.1"/>
</dbReference>
<protein>
    <recommendedName>
        <fullName evidence="9">Lipoprotein signal peptidase</fullName>
        <ecNumber evidence="9">3.4.23.36</ecNumber>
    </recommendedName>
    <alternativeName>
        <fullName evidence="9">Prolipoprotein signal peptidase</fullName>
    </alternativeName>
    <alternativeName>
        <fullName evidence="9">Signal peptidase II</fullName>
        <shortName evidence="9">SPase II</shortName>
    </alternativeName>
</protein>
<comment type="subcellular location">
    <subcellularLocation>
        <location evidence="9">Cell membrane</location>
        <topology evidence="9">Multi-pass membrane protein</topology>
    </subcellularLocation>
</comment>
<comment type="catalytic activity">
    <reaction evidence="9">
        <text>Release of signal peptides from bacterial membrane prolipoproteins. Hydrolyzes -Xaa-Yaa-Zaa-|-(S,diacylglyceryl)Cys-, in which Xaa is hydrophobic (preferably Leu), and Yaa (Ala or Ser) and Zaa (Gly or Ala) have small, neutral side chains.</text>
        <dbReference type="EC" id="3.4.23.36"/>
    </reaction>
</comment>
<evidence type="ECO:0000256" key="3">
    <source>
        <dbReference type="ARBA" id="ARBA00022670"/>
    </source>
</evidence>
<gene>
    <name evidence="9" type="primary">lspA</name>
    <name evidence="12" type="ORF">IW256_001146</name>
</gene>
<keyword evidence="13" id="KW-1185">Reference proteome</keyword>
<name>A0A931GH48_9ACTN</name>
<accession>A0A931GH48</accession>
<dbReference type="GO" id="GO:0004190">
    <property type="term" value="F:aspartic-type endopeptidase activity"/>
    <property type="evidence" value="ECO:0007669"/>
    <property type="project" value="UniProtKB-UniRule"/>
</dbReference>
<keyword evidence="5 9" id="KW-0064">Aspartyl protease</keyword>
<dbReference type="PANTHER" id="PTHR33695:SF1">
    <property type="entry name" value="LIPOPROTEIN SIGNAL PEPTIDASE"/>
    <property type="match status" value="1"/>
</dbReference>
<comment type="caution">
    <text evidence="9">Lacks conserved residue(s) required for the propagation of feature annotation.</text>
</comment>
<dbReference type="HAMAP" id="MF_00161">
    <property type="entry name" value="LspA"/>
    <property type="match status" value="1"/>
</dbReference>
<reference evidence="12" key="1">
    <citation type="submission" date="2020-11" db="EMBL/GenBank/DDBJ databases">
        <title>Sequencing the genomes of 1000 actinobacteria strains.</title>
        <authorList>
            <person name="Klenk H.-P."/>
        </authorList>
    </citation>
    <scope>NUCLEOTIDE SEQUENCE</scope>
    <source>
        <strain evidence="12">DSM 43175</strain>
    </source>
</reference>
<evidence type="ECO:0000256" key="1">
    <source>
        <dbReference type="ARBA" id="ARBA00006139"/>
    </source>
</evidence>
<feature type="transmembrane region" description="Helical" evidence="9">
    <location>
        <begin position="136"/>
        <end position="158"/>
    </location>
</feature>
<keyword evidence="8 9" id="KW-0472">Membrane</keyword>
<comment type="caution">
    <text evidence="12">The sequence shown here is derived from an EMBL/GenBank/DDBJ whole genome shotgun (WGS) entry which is preliminary data.</text>
</comment>
<dbReference type="PANTHER" id="PTHR33695">
    <property type="entry name" value="LIPOPROTEIN SIGNAL PEPTIDASE"/>
    <property type="match status" value="1"/>
</dbReference>
<evidence type="ECO:0000256" key="5">
    <source>
        <dbReference type="ARBA" id="ARBA00022750"/>
    </source>
</evidence>
<evidence type="ECO:0000256" key="9">
    <source>
        <dbReference type="HAMAP-Rule" id="MF_00161"/>
    </source>
</evidence>
<keyword evidence="6 9" id="KW-0378">Hydrolase</keyword>
<dbReference type="InterPro" id="IPR001872">
    <property type="entry name" value="Peptidase_A8"/>
</dbReference>
<evidence type="ECO:0000256" key="6">
    <source>
        <dbReference type="ARBA" id="ARBA00022801"/>
    </source>
</evidence>
<keyword evidence="2 9" id="KW-1003">Cell membrane</keyword>
<evidence type="ECO:0000313" key="12">
    <source>
        <dbReference type="EMBL" id="MBG6087033.1"/>
    </source>
</evidence>
<dbReference type="GO" id="GO:0006508">
    <property type="term" value="P:proteolysis"/>
    <property type="evidence" value="ECO:0007669"/>
    <property type="project" value="UniProtKB-KW"/>
</dbReference>
<comment type="similarity">
    <text evidence="1 9 10">Belongs to the peptidase A8 family.</text>
</comment>
<organism evidence="12 13">
    <name type="scientific">Actinomadura viridis</name>
    <dbReference type="NCBI Taxonomy" id="58110"/>
    <lineage>
        <taxon>Bacteria</taxon>
        <taxon>Bacillati</taxon>
        <taxon>Actinomycetota</taxon>
        <taxon>Actinomycetes</taxon>
        <taxon>Streptosporangiales</taxon>
        <taxon>Thermomonosporaceae</taxon>
        <taxon>Actinomadura</taxon>
    </lineage>
</organism>
<feature type="transmembrane region" description="Helical" evidence="9">
    <location>
        <begin position="65"/>
        <end position="91"/>
    </location>
</feature>
<dbReference type="Proteomes" id="UP000614047">
    <property type="component" value="Unassembled WGS sequence"/>
</dbReference>
<keyword evidence="3 9" id="KW-0645">Protease</keyword>
<dbReference type="GO" id="GO:0005886">
    <property type="term" value="C:plasma membrane"/>
    <property type="evidence" value="ECO:0007669"/>
    <property type="project" value="UniProtKB-SubCell"/>
</dbReference>
<comment type="function">
    <text evidence="9">This protein specifically catalyzes the removal of signal peptides from prolipoproteins.</text>
</comment>
<feature type="compositionally biased region" description="Low complexity" evidence="11">
    <location>
        <begin position="179"/>
        <end position="192"/>
    </location>
</feature>
<dbReference type="EMBL" id="JADOUA010000001">
    <property type="protein sequence ID" value="MBG6087033.1"/>
    <property type="molecule type" value="Genomic_DNA"/>
</dbReference>
<dbReference type="EC" id="3.4.23.36" evidence="9"/>
<evidence type="ECO:0000313" key="13">
    <source>
        <dbReference type="Proteomes" id="UP000614047"/>
    </source>
</evidence>
<feature type="transmembrane region" description="Helical" evidence="9">
    <location>
        <begin position="98"/>
        <end position="116"/>
    </location>
</feature>
<dbReference type="Pfam" id="PF01252">
    <property type="entry name" value="Peptidase_A8"/>
    <property type="match status" value="1"/>
</dbReference>
<feature type="active site" evidence="9">
    <location>
        <position position="145"/>
    </location>
</feature>
<feature type="region of interest" description="Disordered" evidence="11">
    <location>
        <begin position="168"/>
        <end position="192"/>
    </location>
</feature>
<dbReference type="PRINTS" id="PR00781">
    <property type="entry name" value="LIPOSIGPTASE"/>
</dbReference>
<evidence type="ECO:0000256" key="8">
    <source>
        <dbReference type="ARBA" id="ARBA00023136"/>
    </source>
</evidence>
<dbReference type="AlphaFoldDB" id="A0A931GH48"/>
<sequence length="192" mass="20031">MSIARTSQAASGEPRLYRRMLVLAAAILLIDQASKAWAISALSDGRNITLIPDLLGLRLLYNPGAAFSIGAESTWVFTLATAVTVAGVLFVGRRLRSAAWTAALGGLLGGAASHLLDRLSREPGFGRGHVVDFIDYGVFVGNIADIALTVTCAAIFLLNLRGVPLGDAADRPEPEPPAAEDGGAPPARTERA</sequence>
<evidence type="ECO:0000256" key="4">
    <source>
        <dbReference type="ARBA" id="ARBA00022692"/>
    </source>
</evidence>
<evidence type="ECO:0000256" key="7">
    <source>
        <dbReference type="ARBA" id="ARBA00022989"/>
    </source>
</evidence>
<evidence type="ECO:0000256" key="2">
    <source>
        <dbReference type="ARBA" id="ARBA00022475"/>
    </source>
</evidence>
<evidence type="ECO:0000256" key="10">
    <source>
        <dbReference type="RuleBase" id="RU004181"/>
    </source>
</evidence>
<proteinExistence type="inferred from homology"/>
<comment type="pathway">
    <text evidence="9">Protein modification; lipoprotein biosynthesis (signal peptide cleavage).</text>
</comment>
<keyword evidence="7 9" id="KW-1133">Transmembrane helix</keyword>
<keyword evidence="4 9" id="KW-0812">Transmembrane</keyword>
<evidence type="ECO:0000256" key="11">
    <source>
        <dbReference type="SAM" id="MobiDB-lite"/>
    </source>
</evidence>